<dbReference type="SUPFAM" id="SSF52113">
    <property type="entry name" value="BRCT domain"/>
    <property type="match status" value="1"/>
</dbReference>
<feature type="domain" description="BRCT" evidence="2">
    <location>
        <begin position="908"/>
        <end position="1000"/>
    </location>
</feature>
<dbReference type="PROSITE" id="PS50172">
    <property type="entry name" value="BRCT"/>
    <property type="match status" value="1"/>
</dbReference>
<feature type="compositionally biased region" description="Polar residues" evidence="1">
    <location>
        <begin position="854"/>
        <end position="863"/>
    </location>
</feature>
<feature type="compositionally biased region" description="Low complexity" evidence="1">
    <location>
        <begin position="34"/>
        <end position="51"/>
    </location>
</feature>
<feature type="compositionally biased region" description="Polar residues" evidence="1">
    <location>
        <begin position="667"/>
        <end position="681"/>
    </location>
</feature>
<protein>
    <recommendedName>
        <fullName evidence="2">BRCT domain-containing protein</fullName>
    </recommendedName>
</protein>
<reference evidence="3" key="2">
    <citation type="submission" date="2023-05" db="EMBL/GenBank/DDBJ databases">
        <authorList>
            <consortium name="Lawrence Berkeley National Laboratory"/>
            <person name="Steindorff A."/>
            <person name="Hensen N."/>
            <person name="Bonometti L."/>
            <person name="Westerberg I."/>
            <person name="Brannstrom I.O."/>
            <person name="Guillou S."/>
            <person name="Cros-Aarteil S."/>
            <person name="Calhoun S."/>
            <person name="Haridas S."/>
            <person name="Kuo A."/>
            <person name="Mondo S."/>
            <person name="Pangilinan J."/>
            <person name="Riley R."/>
            <person name="Labutti K."/>
            <person name="Andreopoulos B."/>
            <person name="Lipzen A."/>
            <person name="Chen C."/>
            <person name="Yanf M."/>
            <person name="Daum C."/>
            <person name="Ng V."/>
            <person name="Clum A."/>
            <person name="Ohm R."/>
            <person name="Martin F."/>
            <person name="Silar P."/>
            <person name="Natvig D."/>
            <person name="Lalanne C."/>
            <person name="Gautier V."/>
            <person name="Ament-Velasquez S.L."/>
            <person name="Kruys A."/>
            <person name="Hutchinson M.I."/>
            <person name="Powell A.J."/>
            <person name="Barry K."/>
            <person name="Miller A.N."/>
            <person name="Grigoriev I.V."/>
            <person name="Debuchy R."/>
            <person name="Gladieux P."/>
            <person name="Thoren M.H."/>
            <person name="Johannesson H."/>
        </authorList>
    </citation>
    <scope>NUCLEOTIDE SEQUENCE</scope>
    <source>
        <strain evidence="3">CBS 731.68</strain>
    </source>
</reference>
<feature type="compositionally biased region" description="Basic and acidic residues" evidence="1">
    <location>
        <begin position="865"/>
        <end position="880"/>
    </location>
</feature>
<feature type="region of interest" description="Disordered" evidence="1">
    <location>
        <begin position="500"/>
        <end position="618"/>
    </location>
</feature>
<gene>
    <name evidence="3" type="ORF">N657DRAFT_59979</name>
</gene>
<dbReference type="InterPro" id="IPR001357">
    <property type="entry name" value="BRCT_dom"/>
</dbReference>
<feature type="compositionally biased region" description="Low complexity" evidence="1">
    <location>
        <begin position="558"/>
        <end position="573"/>
    </location>
</feature>
<dbReference type="AlphaFoldDB" id="A0AAN6UA60"/>
<feature type="compositionally biased region" description="Polar residues" evidence="1">
    <location>
        <begin position="603"/>
        <end position="612"/>
    </location>
</feature>
<dbReference type="Gene3D" id="3.40.50.10190">
    <property type="entry name" value="BRCT domain"/>
    <property type="match status" value="1"/>
</dbReference>
<dbReference type="GeneID" id="87826830"/>
<dbReference type="EMBL" id="MU853223">
    <property type="protein sequence ID" value="KAK4129198.1"/>
    <property type="molecule type" value="Genomic_DNA"/>
</dbReference>
<feature type="compositionally biased region" description="Basic and acidic residues" evidence="1">
    <location>
        <begin position="113"/>
        <end position="122"/>
    </location>
</feature>
<dbReference type="InterPro" id="IPR036420">
    <property type="entry name" value="BRCT_dom_sf"/>
</dbReference>
<feature type="region of interest" description="Disordered" evidence="1">
    <location>
        <begin position="650"/>
        <end position="693"/>
    </location>
</feature>
<feature type="compositionally biased region" description="Pro residues" evidence="1">
    <location>
        <begin position="418"/>
        <end position="427"/>
    </location>
</feature>
<dbReference type="RefSeq" id="XP_062652969.1">
    <property type="nucleotide sequence ID" value="XM_062790060.1"/>
</dbReference>
<feature type="compositionally biased region" description="Polar residues" evidence="1">
    <location>
        <begin position="301"/>
        <end position="330"/>
    </location>
</feature>
<organism evidence="3 4">
    <name type="scientific">Parathielavia appendiculata</name>
    <dbReference type="NCBI Taxonomy" id="2587402"/>
    <lineage>
        <taxon>Eukaryota</taxon>
        <taxon>Fungi</taxon>
        <taxon>Dikarya</taxon>
        <taxon>Ascomycota</taxon>
        <taxon>Pezizomycotina</taxon>
        <taxon>Sordariomycetes</taxon>
        <taxon>Sordariomycetidae</taxon>
        <taxon>Sordariales</taxon>
        <taxon>Chaetomiaceae</taxon>
        <taxon>Parathielavia</taxon>
    </lineage>
</organism>
<dbReference type="PANTHER" id="PTHR14625:SF3">
    <property type="entry name" value="MICROCEPHALIN"/>
    <property type="match status" value="1"/>
</dbReference>
<dbReference type="CDD" id="cd17716">
    <property type="entry name" value="BRCT_microcephalin_rpt1"/>
    <property type="match status" value="1"/>
</dbReference>
<name>A0AAN6UA60_9PEZI</name>
<evidence type="ECO:0000259" key="2">
    <source>
        <dbReference type="PROSITE" id="PS50172"/>
    </source>
</evidence>
<feature type="compositionally biased region" description="Low complexity" evidence="1">
    <location>
        <begin position="163"/>
        <end position="177"/>
    </location>
</feature>
<evidence type="ECO:0000313" key="3">
    <source>
        <dbReference type="EMBL" id="KAK4129198.1"/>
    </source>
</evidence>
<dbReference type="GO" id="GO:0000278">
    <property type="term" value="P:mitotic cell cycle"/>
    <property type="evidence" value="ECO:0007669"/>
    <property type="project" value="TreeGrafter"/>
</dbReference>
<accession>A0AAN6UA60</accession>
<comment type="caution">
    <text evidence="3">The sequence shown here is derived from an EMBL/GenBank/DDBJ whole genome shotgun (WGS) entry which is preliminary data.</text>
</comment>
<feature type="compositionally biased region" description="Polar residues" evidence="1">
    <location>
        <begin position="363"/>
        <end position="375"/>
    </location>
</feature>
<feature type="compositionally biased region" description="Low complexity" evidence="1">
    <location>
        <begin position="226"/>
        <end position="246"/>
    </location>
</feature>
<feature type="region of interest" description="Disordered" evidence="1">
    <location>
        <begin position="1"/>
        <end position="398"/>
    </location>
</feature>
<feature type="compositionally biased region" description="Low complexity" evidence="1">
    <location>
        <begin position="198"/>
        <end position="217"/>
    </location>
</feature>
<sequence>MDLQSPPKRMTRARAAAKTGEPTTKPARVVSAGTKAKAARSITTATTTTRTATKRKSPCDEDEEEHMHEMQPAKKITAVATKPTRGRGRPKKVPVEEPAPASAPEPAPSTTVRSRDRPKKVAEPATEEGSKPTRATRTTKKAAAEEPEVATEPAKKTTRGRPAISISTTTSTAMSMTKLAARKTVTFEEPEKENIAPSAGPAKKTSTKASAPAPATGLRGKPVRKAASATVSRASRTTRRTASGTAEPSEKVEKPMPLSPKKVNQLTLNRAESDDELGMDEKVPVRRFKKLPMKPAMRNAKPSSTAKASVPNAVNNENATPASLPENTVNLMLATPAKRLPPSPWKGGIKSPARRVEGLVLGSVSQSDDQTSQGPSKMGLLQSPAKRQPLNLNPPGVDAIGGSNISPVKLSFLSSPAKRPPISPIKPLPRAIGEEEPVQRTPAPKPTLLASPLLKEASDNTEVGQLATGANAVDAQRDDEGMNEAPMRLSFPGRLSAVLPRHADPALTPPTLAASEEASQAEGQQELVEDVEGKNDFEGLGEPMVLDNPYVESRTVESASSTPPSSPPKTANPMFGLRDKDLYPGDPSAESESEDDSPVRQGRFTSAFSALPTTPCPGPAKFVNVMQSAGRSRATKAGSNDNFGFTPLAQQLGGWRAGPSPVKPGLDTTSTARSAEVSGQEQPMLPAAEATSTLTSPAQNTFFDDEMHVRSDAMEVEEDAATVIEGNDDHVLEDVSFTEEDIELAAEANEMSLMEKEAGHPNNEDYEDSISEASQEYADENAIPIDPALLAGNGVRAPAAPPVTPQRVTHREFHTVAKVPLQPADESTPRPQSERRSYSASRLPVTRSSRRLTRNATASSHSPSKGRDAKVSEDESKQHAEPVLPVTPQKSDIWSTIGTPARTPRRDLNPALLRGAVVFVDVHTSEGADASSIFVELLTQMGARCVKTWSWNPNSSSEAGSDSRVGITHVVYKDGGKRTLEKVRESGGVVQCVGVSWVLE</sequence>
<dbReference type="Proteomes" id="UP001302602">
    <property type="component" value="Unassembled WGS sequence"/>
</dbReference>
<dbReference type="InterPro" id="IPR022047">
    <property type="entry name" value="Microcephalin-like"/>
</dbReference>
<proteinExistence type="predicted"/>
<dbReference type="PANTHER" id="PTHR14625">
    <property type="entry name" value="MICROCEPHALIN"/>
    <property type="match status" value="1"/>
</dbReference>
<keyword evidence="4" id="KW-1185">Reference proteome</keyword>
<feature type="region of interest" description="Disordered" evidence="1">
    <location>
        <begin position="413"/>
        <end position="446"/>
    </location>
</feature>
<feature type="compositionally biased region" description="Low complexity" evidence="1">
    <location>
        <begin position="505"/>
        <end position="526"/>
    </location>
</feature>
<feature type="compositionally biased region" description="Polar residues" evidence="1">
    <location>
        <begin position="888"/>
        <end position="898"/>
    </location>
</feature>
<evidence type="ECO:0000256" key="1">
    <source>
        <dbReference type="SAM" id="MobiDB-lite"/>
    </source>
</evidence>
<reference evidence="3" key="1">
    <citation type="journal article" date="2023" name="Mol. Phylogenet. Evol.">
        <title>Genome-scale phylogeny and comparative genomics of the fungal order Sordariales.</title>
        <authorList>
            <person name="Hensen N."/>
            <person name="Bonometti L."/>
            <person name="Westerberg I."/>
            <person name="Brannstrom I.O."/>
            <person name="Guillou S."/>
            <person name="Cros-Aarteil S."/>
            <person name="Calhoun S."/>
            <person name="Haridas S."/>
            <person name="Kuo A."/>
            <person name="Mondo S."/>
            <person name="Pangilinan J."/>
            <person name="Riley R."/>
            <person name="LaButti K."/>
            <person name="Andreopoulos B."/>
            <person name="Lipzen A."/>
            <person name="Chen C."/>
            <person name="Yan M."/>
            <person name="Daum C."/>
            <person name="Ng V."/>
            <person name="Clum A."/>
            <person name="Steindorff A."/>
            <person name="Ohm R.A."/>
            <person name="Martin F."/>
            <person name="Silar P."/>
            <person name="Natvig D.O."/>
            <person name="Lalanne C."/>
            <person name="Gautier V."/>
            <person name="Ament-Velasquez S.L."/>
            <person name="Kruys A."/>
            <person name="Hutchinson M.I."/>
            <person name="Powell A.J."/>
            <person name="Barry K."/>
            <person name="Miller A.N."/>
            <person name="Grigoriev I.V."/>
            <person name="Debuchy R."/>
            <person name="Gladieux P."/>
            <person name="Hiltunen Thoren M."/>
            <person name="Johannesson H."/>
        </authorList>
    </citation>
    <scope>NUCLEOTIDE SEQUENCE</scope>
    <source>
        <strain evidence="3">CBS 731.68</strain>
    </source>
</reference>
<feature type="region of interest" description="Disordered" evidence="1">
    <location>
        <begin position="459"/>
        <end position="487"/>
    </location>
</feature>
<feature type="region of interest" description="Disordered" evidence="1">
    <location>
        <begin position="815"/>
        <end position="902"/>
    </location>
</feature>
<evidence type="ECO:0000313" key="4">
    <source>
        <dbReference type="Proteomes" id="UP001302602"/>
    </source>
</evidence>